<name>X0YKC8_9ZZZZ</name>
<feature type="non-terminal residue" evidence="1">
    <location>
        <position position="234"/>
    </location>
</feature>
<feature type="non-terminal residue" evidence="1">
    <location>
        <position position="1"/>
    </location>
</feature>
<dbReference type="EMBL" id="BARS01051818">
    <property type="protein sequence ID" value="GAG48998.1"/>
    <property type="molecule type" value="Genomic_DNA"/>
</dbReference>
<organism evidence="1">
    <name type="scientific">marine sediment metagenome</name>
    <dbReference type="NCBI Taxonomy" id="412755"/>
    <lineage>
        <taxon>unclassified sequences</taxon>
        <taxon>metagenomes</taxon>
        <taxon>ecological metagenomes</taxon>
    </lineage>
</organism>
<proteinExistence type="predicted"/>
<dbReference type="AlphaFoldDB" id="X0YKC8"/>
<comment type="caution">
    <text evidence="1">The sequence shown here is derived from an EMBL/GenBank/DDBJ whole genome shotgun (WGS) entry which is preliminary data.</text>
</comment>
<protein>
    <submittedName>
        <fullName evidence="1">Uncharacterized protein</fullName>
    </submittedName>
</protein>
<gene>
    <name evidence="1" type="ORF">S01H1_77126</name>
</gene>
<evidence type="ECO:0000313" key="1">
    <source>
        <dbReference type="EMBL" id="GAG48998.1"/>
    </source>
</evidence>
<sequence length="234" mass="25030">AANPTWTVTNKQVNSIDLAGSVYAAGYTSGGTVSLSAVSNHTTGAYMFKCSGAPDNVTSILATYYKKDGAPKSKAGLVRGSRLYTWGDGDNLSRLTYTEVNDETATDTSSGGGYLDVDPSDGQSLLGALNFETTIFLAKQGSLHRIDDYPGDSSFKVEKITDDLGTLSHRTPLFEGSIISFLSTQGWIAMHPSERFGDIQKGVSLSDAFKTNAVRYADSSGYAGFNQIDNQLWL</sequence>
<accession>X0YKC8</accession>
<reference evidence="1" key="1">
    <citation type="journal article" date="2014" name="Front. Microbiol.">
        <title>High frequency of phylogenetically diverse reductive dehalogenase-homologous genes in deep subseafloor sedimentary metagenomes.</title>
        <authorList>
            <person name="Kawai M."/>
            <person name="Futagami T."/>
            <person name="Toyoda A."/>
            <person name="Takaki Y."/>
            <person name="Nishi S."/>
            <person name="Hori S."/>
            <person name="Arai W."/>
            <person name="Tsubouchi T."/>
            <person name="Morono Y."/>
            <person name="Uchiyama I."/>
            <person name="Ito T."/>
            <person name="Fujiyama A."/>
            <person name="Inagaki F."/>
            <person name="Takami H."/>
        </authorList>
    </citation>
    <scope>NUCLEOTIDE SEQUENCE</scope>
    <source>
        <strain evidence="1">Expedition CK06-06</strain>
    </source>
</reference>